<dbReference type="KEGG" id="eff:skT53_24780"/>
<dbReference type="AlphaFoldDB" id="A0A7I8DBC7"/>
<dbReference type="RefSeq" id="WP_200757524.1">
    <property type="nucleotide sequence ID" value="NZ_AP023366.1"/>
</dbReference>
<dbReference type="EMBL" id="AP023366">
    <property type="protein sequence ID" value="BCJ87493.1"/>
    <property type="molecule type" value="Genomic_DNA"/>
</dbReference>
<keyword evidence="2" id="KW-1185">Reference proteome</keyword>
<proteinExistence type="predicted"/>
<protein>
    <submittedName>
        <fullName evidence="1">Uncharacterized protein</fullName>
    </submittedName>
</protein>
<name>A0A7I8DBC7_9BACL</name>
<sequence length="144" mass="15585">MEGTGDRLRIVEPVLAVLHKEVDDKTGIEEVHILTADAEIKVTLDVHGGMGQITARVLKAKENFFRVVFLHQLGDAILKLQDSRAIVGDGERANSSFLIVPGQTANRMASLPTSIPTNRGEGMAITSFGWNEDAYDLGMSLGNP</sequence>
<evidence type="ECO:0000313" key="1">
    <source>
        <dbReference type="EMBL" id="BCJ87493.1"/>
    </source>
</evidence>
<accession>A0A7I8DBC7</accession>
<reference evidence="1 2" key="1">
    <citation type="submission" date="2020-08" db="EMBL/GenBank/DDBJ databases">
        <title>Complete Genome Sequence of Effusibacillus dendaii Strain skT53, Isolated from Farmland soil.</title>
        <authorList>
            <person name="Konishi T."/>
            <person name="Kawasaki H."/>
        </authorList>
    </citation>
    <scope>NUCLEOTIDE SEQUENCE [LARGE SCALE GENOMIC DNA]</scope>
    <source>
        <strain evidence="2">skT53</strain>
    </source>
</reference>
<evidence type="ECO:0000313" key="2">
    <source>
        <dbReference type="Proteomes" id="UP000593802"/>
    </source>
</evidence>
<organism evidence="1 2">
    <name type="scientific">Effusibacillus dendaii</name>
    <dbReference type="NCBI Taxonomy" id="2743772"/>
    <lineage>
        <taxon>Bacteria</taxon>
        <taxon>Bacillati</taxon>
        <taxon>Bacillota</taxon>
        <taxon>Bacilli</taxon>
        <taxon>Bacillales</taxon>
        <taxon>Alicyclobacillaceae</taxon>
        <taxon>Effusibacillus</taxon>
    </lineage>
</organism>
<dbReference type="Proteomes" id="UP000593802">
    <property type="component" value="Chromosome"/>
</dbReference>
<gene>
    <name evidence="1" type="ORF">skT53_24780</name>
</gene>